<organism evidence="2 3">
    <name type="scientific">Carpinus fangiana</name>
    <dbReference type="NCBI Taxonomy" id="176857"/>
    <lineage>
        <taxon>Eukaryota</taxon>
        <taxon>Viridiplantae</taxon>
        <taxon>Streptophyta</taxon>
        <taxon>Embryophyta</taxon>
        <taxon>Tracheophyta</taxon>
        <taxon>Spermatophyta</taxon>
        <taxon>Magnoliopsida</taxon>
        <taxon>eudicotyledons</taxon>
        <taxon>Gunneridae</taxon>
        <taxon>Pentapetalae</taxon>
        <taxon>rosids</taxon>
        <taxon>fabids</taxon>
        <taxon>Fagales</taxon>
        <taxon>Betulaceae</taxon>
        <taxon>Carpinus</taxon>
    </lineage>
</organism>
<proteinExistence type="predicted"/>
<evidence type="ECO:0000313" key="2">
    <source>
        <dbReference type="EMBL" id="KAE8099714.1"/>
    </source>
</evidence>
<accession>A0A5N6RJU7</accession>
<evidence type="ECO:0000313" key="3">
    <source>
        <dbReference type="Proteomes" id="UP000327013"/>
    </source>
</evidence>
<feature type="region of interest" description="Disordered" evidence="1">
    <location>
        <begin position="55"/>
        <end position="93"/>
    </location>
</feature>
<feature type="region of interest" description="Disordered" evidence="1">
    <location>
        <begin position="167"/>
        <end position="243"/>
    </location>
</feature>
<dbReference type="EMBL" id="CM017327">
    <property type="protein sequence ID" value="KAE8099714.1"/>
    <property type="molecule type" value="Genomic_DNA"/>
</dbReference>
<reference evidence="2 3" key="1">
    <citation type="submission" date="2019-06" db="EMBL/GenBank/DDBJ databases">
        <title>A chromosomal-level reference genome of Carpinus fangiana (Coryloideae, Betulaceae).</title>
        <authorList>
            <person name="Yang X."/>
            <person name="Wang Z."/>
            <person name="Zhang L."/>
            <person name="Hao G."/>
            <person name="Liu J."/>
            <person name="Yang Y."/>
        </authorList>
    </citation>
    <scope>NUCLEOTIDE SEQUENCE [LARGE SCALE GENOMIC DNA]</scope>
    <source>
        <strain evidence="2">Cfa_2016G</strain>
        <tissue evidence="2">Leaf</tissue>
    </source>
</reference>
<feature type="compositionally biased region" description="Basic and acidic residues" evidence="1">
    <location>
        <begin position="186"/>
        <end position="201"/>
    </location>
</feature>
<dbReference type="AlphaFoldDB" id="A0A5N6RJU7"/>
<keyword evidence="3" id="KW-1185">Reference proteome</keyword>
<name>A0A5N6RJU7_9ROSI</name>
<protein>
    <submittedName>
        <fullName evidence="2">Uncharacterized protein</fullName>
    </submittedName>
</protein>
<gene>
    <name evidence="2" type="ORF">FH972_017671</name>
</gene>
<dbReference type="Proteomes" id="UP000327013">
    <property type="component" value="Chromosome 7"/>
</dbReference>
<sequence length="243" mass="26469">MRDAPQLSDGGVDRISKILAYTQKNKKAMFYGVLATTNLLKCLWHPRERSEGHYLRTRLAPEAPRKPITKEDEPENPQIPSLKRRKSDKPKVGLGVENTFTSIMAVGGTTATAKPITAISVESSSSALGSNIRPILEDIRQLSGGSSKTEADAKNKVDADTKKVEVEVAQSEAASTHAENDQLEEAETKQAKIILEKEKLPNSKGKVQMSEALAETTPWTTMPKDPNNGSSMSDDLVKPSTID</sequence>
<evidence type="ECO:0000256" key="1">
    <source>
        <dbReference type="SAM" id="MobiDB-lite"/>
    </source>
</evidence>